<proteinExistence type="predicted"/>
<evidence type="ECO:0000313" key="2">
    <source>
        <dbReference type="EnsemblProtists" id="HpaP814172"/>
    </source>
</evidence>
<evidence type="ECO:0000313" key="3">
    <source>
        <dbReference type="Proteomes" id="UP000011713"/>
    </source>
</evidence>
<dbReference type="InParanoid" id="M4C502"/>
<accession>M4C502</accession>
<name>M4C502_HYAAE</name>
<keyword evidence="3" id="KW-1185">Reference proteome</keyword>
<protein>
    <recommendedName>
        <fullName evidence="4">RxLR effector candidate protein</fullName>
    </recommendedName>
</protein>
<reference evidence="3" key="1">
    <citation type="journal article" date="2010" name="Science">
        <title>Signatures of adaptation to obligate biotrophy in the Hyaloperonospora arabidopsidis genome.</title>
        <authorList>
            <person name="Baxter L."/>
            <person name="Tripathy S."/>
            <person name="Ishaque N."/>
            <person name="Boot N."/>
            <person name="Cabral A."/>
            <person name="Kemen E."/>
            <person name="Thines M."/>
            <person name="Ah-Fong A."/>
            <person name="Anderson R."/>
            <person name="Badejoko W."/>
            <person name="Bittner-Eddy P."/>
            <person name="Boore J.L."/>
            <person name="Chibucos M.C."/>
            <person name="Coates M."/>
            <person name="Dehal P."/>
            <person name="Delehaunty K."/>
            <person name="Dong S."/>
            <person name="Downton P."/>
            <person name="Dumas B."/>
            <person name="Fabro G."/>
            <person name="Fronick C."/>
            <person name="Fuerstenberg S.I."/>
            <person name="Fulton L."/>
            <person name="Gaulin E."/>
            <person name="Govers F."/>
            <person name="Hughes L."/>
            <person name="Humphray S."/>
            <person name="Jiang R.H."/>
            <person name="Judelson H."/>
            <person name="Kamoun S."/>
            <person name="Kyung K."/>
            <person name="Meijer H."/>
            <person name="Minx P."/>
            <person name="Morris P."/>
            <person name="Nelson J."/>
            <person name="Phuntumart V."/>
            <person name="Qutob D."/>
            <person name="Rehmany A."/>
            <person name="Rougon-Cardoso A."/>
            <person name="Ryden P."/>
            <person name="Torto-Alalibo T."/>
            <person name="Studholme D."/>
            <person name="Wang Y."/>
            <person name="Win J."/>
            <person name="Wood J."/>
            <person name="Clifton S.W."/>
            <person name="Rogers J."/>
            <person name="Van den Ackerveken G."/>
            <person name="Jones J.D."/>
            <person name="McDowell J.M."/>
            <person name="Beynon J."/>
            <person name="Tyler B.M."/>
        </authorList>
    </citation>
    <scope>NUCLEOTIDE SEQUENCE [LARGE SCALE GENOMIC DNA]</scope>
    <source>
        <strain evidence="3">Emoy2</strain>
    </source>
</reference>
<reference evidence="2" key="2">
    <citation type="submission" date="2015-06" db="UniProtKB">
        <authorList>
            <consortium name="EnsemblProtists"/>
        </authorList>
    </citation>
    <scope>IDENTIFICATION</scope>
    <source>
        <strain evidence="2">Emoy2</strain>
    </source>
</reference>
<dbReference type="HOGENOM" id="CLU_751115_0_0_1"/>
<organism evidence="2 3">
    <name type="scientific">Hyaloperonospora arabidopsidis (strain Emoy2)</name>
    <name type="common">Downy mildew agent</name>
    <name type="synonym">Peronospora arabidopsidis</name>
    <dbReference type="NCBI Taxonomy" id="559515"/>
    <lineage>
        <taxon>Eukaryota</taxon>
        <taxon>Sar</taxon>
        <taxon>Stramenopiles</taxon>
        <taxon>Oomycota</taxon>
        <taxon>Peronosporomycetes</taxon>
        <taxon>Peronosporales</taxon>
        <taxon>Peronosporaceae</taxon>
        <taxon>Hyaloperonospora</taxon>
    </lineage>
</organism>
<evidence type="ECO:0008006" key="4">
    <source>
        <dbReference type="Google" id="ProtNLM"/>
    </source>
</evidence>
<dbReference type="EMBL" id="JH598285">
    <property type="status" value="NOT_ANNOTATED_CDS"/>
    <property type="molecule type" value="Genomic_DNA"/>
</dbReference>
<keyword evidence="1" id="KW-0732">Signal</keyword>
<sequence length="409" mass="45996">MRVSPLFALSASLSLPVAAGLATSFDDPGVLNAVAADVKASENADTLELAHSLVNHEQENRGFAPVEAAEDLVKHAIVPLTRLAESSKSKHREEQGELERLVHGRQSVESDIPRSVIGVHHEEDTRLSSDSQSIMSGKRAEVVAPHQQGSVDPRFNEEEYKVACERVLPHYVIAGYDNMVRIYRGPFATLLKTRKWTAHFPPDVVVKLDETQFFSWFKSKIGPELVLQNAQRAGVSEEQQIIANAVANDYDKFIDQTLRLARGYDLPRPDKRKLGKNSLFATITSDEFDAMCEVVHDDVEISSDSYKPHLKSLGNIPTQRWIHQMKKHTDGTEEEAAILERQQFSVWIVNRVEPVLARAQVDSVSESFVDLLSLHSVVNDYEQFVETVLGKVRERERKRKRVVLLSDSE</sequence>
<evidence type="ECO:0000256" key="1">
    <source>
        <dbReference type="SAM" id="SignalP"/>
    </source>
</evidence>
<dbReference type="Proteomes" id="UP000011713">
    <property type="component" value="Unassembled WGS sequence"/>
</dbReference>
<feature type="chain" id="PRO_5004049642" description="RxLR effector candidate protein" evidence="1">
    <location>
        <begin position="20"/>
        <end position="409"/>
    </location>
</feature>
<dbReference type="AlphaFoldDB" id="M4C502"/>
<dbReference type="EnsemblProtists" id="HpaT814172">
    <property type="protein sequence ID" value="HpaP814172"/>
    <property type="gene ID" value="HpaG814172"/>
</dbReference>
<dbReference type="VEuPathDB" id="FungiDB:HpaG814172"/>
<feature type="signal peptide" evidence="1">
    <location>
        <begin position="1"/>
        <end position="19"/>
    </location>
</feature>